<dbReference type="InterPro" id="IPR013656">
    <property type="entry name" value="PAS_4"/>
</dbReference>
<reference evidence="4 5" key="1">
    <citation type="submission" date="2018-06" db="EMBL/GenBank/DDBJ databases">
        <authorList>
            <consortium name="Pathogen Informatics"/>
            <person name="Doyle S."/>
        </authorList>
    </citation>
    <scope>NUCLEOTIDE SEQUENCE [LARGE SCALE GENOMIC DNA]</scope>
    <source>
        <strain evidence="4 5">NCTC13350</strain>
    </source>
</reference>
<dbReference type="GO" id="GO:0071111">
    <property type="term" value="F:cyclic-guanylate-specific phosphodiesterase activity"/>
    <property type="evidence" value="ECO:0007669"/>
    <property type="project" value="UniProtKB-EC"/>
</dbReference>
<keyword evidence="1" id="KW-0472">Membrane</keyword>
<feature type="transmembrane region" description="Helical" evidence="1">
    <location>
        <begin position="147"/>
        <end position="166"/>
    </location>
</feature>
<dbReference type="EMBL" id="UGSK01000001">
    <property type="protein sequence ID" value="SUB00069.1"/>
    <property type="molecule type" value="Genomic_DNA"/>
</dbReference>
<dbReference type="InterPro" id="IPR029787">
    <property type="entry name" value="Nucleotide_cyclase"/>
</dbReference>
<evidence type="ECO:0000313" key="4">
    <source>
        <dbReference type="EMBL" id="SUB00069.1"/>
    </source>
</evidence>
<feature type="transmembrane region" description="Helical" evidence="1">
    <location>
        <begin position="172"/>
        <end position="191"/>
    </location>
</feature>
<organism evidence="4 5">
    <name type="scientific">Pannonibacter phragmitetus</name>
    <dbReference type="NCBI Taxonomy" id="121719"/>
    <lineage>
        <taxon>Bacteria</taxon>
        <taxon>Pseudomonadati</taxon>
        <taxon>Pseudomonadota</taxon>
        <taxon>Alphaproteobacteria</taxon>
        <taxon>Hyphomicrobiales</taxon>
        <taxon>Stappiaceae</taxon>
        <taxon>Pannonibacter</taxon>
    </lineage>
</organism>
<dbReference type="Pfam" id="PF00563">
    <property type="entry name" value="EAL"/>
    <property type="match status" value="1"/>
</dbReference>
<feature type="domain" description="EAL" evidence="2">
    <location>
        <begin position="561"/>
        <end position="811"/>
    </location>
</feature>
<dbReference type="SUPFAM" id="SSF55073">
    <property type="entry name" value="Nucleotide cyclase"/>
    <property type="match status" value="1"/>
</dbReference>
<name>A0A378ZTE1_9HYPH</name>
<dbReference type="NCBIfam" id="TIGR00229">
    <property type="entry name" value="sensory_box"/>
    <property type="match status" value="1"/>
</dbReference>
<sequence>MSQAKAEKQVAFGAAKSGDSGRAAAGEDVCMNGELSSTDFLRRPLHHLAEAARFIFRGLLGRDELSGRIRAQQITSIVRFMPYITAWNVFSALIIVNLNFGVAPLYLLLAWSAAMMFVIGRGVAVWQKSRKRAFTTASSRGIVSATVQAGVLGILWCLALFMTFYYGSNDSLILVACLITGLICAGGFVLATVPLAGLAWVMTIWCGSTLLIMQIGNGPMFELSSLLSAYSFMVVICVLAVSRVFVARVMTEQELEHRGQVIGLLLNEFEESASDWLWETDSAGNLKRTSARFCEVCGRAPEDLQGRPLIDALQTMVEQGDGWDAVREMMAACQPFRDMPVLTIVNGERRWWSLAGRPYFDPACKFTGYRGVGSDITDARRAHDLVKYLAEHDALTGVGNRNWLLARAGECLENALADGSNISLLMVDLDNFKAINDMRGHPVGDEILNMVAQRFSEVCAGRADLARIGGDEFAILHVGQSRQNTEALANELITSLNAPLLTDSGSYTVGATIGIACAPRQADTIDDLMRCADIALYKAKRSGRGQALYFEAEMDREQRERREMEAALRRAIEKGGLTLAFQPIVSAQTGHIQSCEALLRWNDPFIGPVSPADFVPIAEEAGLIVPIGEWVLREACKRAAGSQHEISVAVNLSPLQFAAAGLVDAVKWALEETGLPAQRLILEITESVLIQDAGSTAEILGQLKALGVRIALDDFGTGYSSLSYLRHYHFDKIKIDKSFVSELGDGGESMAIISAVIILARSLKMEVTAEGVETEEQANQLRLMGCSSLQGYYFGRPMEHYPEALVPRADYGTNRSGSRRVVTQ</sequence>
<evidence type="ECO:0000313" key="5">
    <source>
        <dbReference type="Proteomes" id="UP000255000"/>
    </source>
</evidence>
<protein>
    <submittedName>
        <fullName evidence="4">Cyclic di-GMP phosphodiesterase Gmr</fullName>
        <ecNumber evidence="4">3.1.4.52</ecNumber>
    </submittedName>
</protein>
<dbReference type="PANTHER" id="PTHR44757:SF10">
    <property type="entry name" value="MEMBRANE PROTEIN"/>
    <property type="match status" value="1"/>
</dbReference>
<dbReference type="CDD" id="cd01948">
    <property type="entry name" value="EAL"/>
    <property type="match status" value="1"/>
</dbReference>
<dbReference type="SMART" id="SM00052">
    <property type="entry name" value="EAL"/>
    <property type="match status" value="1"/>
</dbReference>
<dbReference type="Pfam" id="PF00990">
    <property type="entry name" value="GGDEF"/>
    <property type="match status" value="1"/>
</dbReference>
<dbReference type="PANTHER" id="PTHR44757">
    <property type="entry name" value="DIGUANYLATE CYCLASE DGCP"/>
    <property type="match status" value="1"/>
</dbReference>
<feature type="transmembrane region" description="Helical" evidence="1">
    <location>
        <begin position="106"/>
        <end position="126"/>
    </location>
</feature>
<dbReference type="Proteomes" id="UP000255000">
    <property type="component" value="Unassembled WGS sequence"/>
</dbReference>
<dbReference type="Pfam" id="PF08448">
    <property type="entry name" value="PAS_4"/>
    <property type="match status" value="1"/>
</dbReference>
<keyword evidence="1" id="KW-0812">Transmembrane</keyword>
<evidence type="ECO:0000259" key="2">
    <source>
        <dbReference type="PROSITE" id="PS50883"/>
    </source>
</evidence>
<dbReference type="NCBIfam" id="TIGR00254">
    <property type="entry name" value="GGDEF"/>
    <property type="match status" value="1"/>
</dbReference>
<dbReference type="Gene3D" id="3.30.450.20">
    <property type="entry name" value="PAS domain"/>
    <property type="match status" value="1"/>
</dbReference>
<dbReference type="Gene3D" id="3.20.20.450">
    <property type="entry name" value="EAL domain"/>
    <property type="match status" value="1"/>
</dbReference>
<evidence type="ECO:0000256" key="1">
    <source>
        <dbReference type="SAM" id="Phobius"/>
    </source>
</evidence>
<dbReference type="InterPro" id="IPR035919">
    <property type="entry name" value="EAL_sf"/>
</dbReference>
<accession>A0A378ZTE1</accession>
<gene>
    <name evidence="4" type="primary">gmr_3</name>
    <name evidence="4" type="ORF">NCTC13350_00977</name>
</gene>
<dbReference type="InterPro" id="IPR000014">
    <property type="entry name" value="PAS"/>
</dbReference>
<proteinExistence type="predicted"/>
<keyword evidence="4" id="KW-0378">Hydrolase</keyword>
<dbReference type="CDD" id="cd00130">
    <property type="entry name" value="PAS"/>
    <property type="match status" value="1"/>
</dbReference>
<dbReference type="SUPFAM" id="SSF141868">
    <property type="entry name" value="EAL domain-like"/>
    <property type="match status" value="1"/>
</dbReference>
<dbReference type="InterPro" id="IPR000160">
    <property type="entry name" value="GGDEF_dom"/>
</dbReference>
<dbReference type="CDD" id="cd01949">
    <property type="entry name" value="GGDEF"/>
    <property type="match status" value="1"/>
</dbReference>
<dbReference type="PROSITE" id="PS50883">
    <property type="entry name" value="EAL"/>
    <property type="match status" value="1"/>
</dbReference>
<dbReference type="InterPro" id="IPR043128">
    <property type="entry name" value="Rev_trsase/Diguanyl_cyclase"/>
</dbReference>
<dbReference type="SUPFAM" id="SSF55785">
    <property type="entry name" value="PYP-like sensor domain (PAS domain)"/>
    <property type="match status" value="1"/>
</dbReference>
<dbReference type="EC" id="3.1.4.52" evidence="4"/>
<dbReference type="SMART" id="SM00267">
    <property type="entry name" value="GGDEF"/>
    <property type="match status" value="1"/>
</dbReference>
<dbReference type="PROSITE" id="PS50887">
    <property type="entry name" value="GGDEF"/>
    <property type="match status" value="1"/>
</dbReference>
<feature type="transmembrane region" description="Helical" evidence="1">
    <location>
        <begin position="227"/>
        <end position="246"/>
    </location>
</feature>
<feature type="domain" description="GGDEF" evidence="3">
    <location>
        <begin position="420"/>
        <end position="552"/>
    </location>
</feature>
<evidence type="ECO:0000259" key="3">
    <source>
        <dbReference type="PROSITE" id="PS50887"/>
    </source>
</evidence>
<dbReference type="InterPro" id="IPR035965">
    <property type="entry name" value="PAS-like_dom_sf"/>
</dbReference>
<dbReference type="AlphaFoldDB" id="A0A378ZTE1"/>
<dbReference type="Gene3D" id="3.30.70.270">
    <property type="match status" value="1"/>
</dbReference>
<feature type="transmembrane region" description="Helical" evidence="1">
    <location>
        <begin position="80"/>
        <end position="100"/>
    </location>
</feature>
<dbReference type="InterPro" id="IPR052155">
    <property type="entry name" value="Biofilm_reg_signaling"/>
</dbReference>
<dbReference type="InterPro" id="IPR001633">
    <property type="entry name" value="EAL_dom"/>
</dbReference>
<keyword evidence="1" id="KW-1133">Transmembrane helix</keyword>